<sequence>MPLPDPVVRPEEVLLAAEAIQATTDDGYVLLRTLNLAMSILPNEESAVNDFAVALFRACGYTGRGRVVRTRKDIPLLICGENRHAKTDVCILDDSEILLLVQEDKCHLDDSDPEPQLIAEAIAAFASNNRMRERTLGQPPLQSKVIPCITLKDTSPTFYKIPVTTDLVTAVQRGVHPQQETVVYVHVPALPRPARRWSEGMTPLDNKRIILSCYEAFKQFVN</sequence>
<dbReference type="OrthoDB" id="3253976at2759"/>
<proteinExistence type="predicted"/>
<reference evidence="1 2" key="1">
    <citation type="journal article" date="2019" name="Nat. Ecol. Evol.">
        <title>Megaphylogeny resolves global patterns of mushroom evolution.</title>
        <authorList>
            <person name="Varga T."/>
            <person name="Krizsan K."/>
            <person name="Foldi C."/>
            <person name="Dima B."/>
            <person name="Sanchez-Garcia M."/>
            <person name="Sanchez-Ramirez S."/>
            <person name="Szollosi G.J."/>
            <person name="Szarkandi J.G."/>
            <person name="Papp V."/>
            <person name="Albert L."/>
            <person name="Andreopoulos W."/>
            <person name="Angelini C."/>
            <person name="Antonin V."/>
            <person name="Barry K.W."/>
            <person name="Bougher N.L."/>
            <person name="Buchanan P."/>
            <person name="Buyck B."/>
            <person name="Bense V."/>
            <person name="Catcheside P."/>
            <person name="Chovatia M."/>
            <person name="Cooper J."/>
            <person name="Damon W."/>
            <person name="Desjardin D."/>
            <person name="Finy P."/>
            <person name="Geml J."/>
            <person name="Haridas S."/>
            <person name="Hughes K."/>
            <person name="Justo A."/>
            <person name="Karasinski D."/>
            <person name="Kautmanova I."/>
            <person name="Kiss B."/>
            <person name="Kocsube S."/>
            <person name="Kotiranta H."/>
            <person name="LaButti K.M."/>
            <person name="Lechner B.E."/>
            <person name="Liimatainen K."/>
            <person name="Lipzen A."/>
            <person name="Lukacs Z."/>
            <person name="Mihaltcheva S."/>
            <person name="Morgado L.N."/>
            <person name="Niskanen T."/>
            <person name="Noordeloos M.E."/>
            <person name="Ohm R.A."/>
            <person name="Ortiz-Santana B."/>
            <person name="Ovrebo C."/>
            <person name="Racz N."/>
            <person name="Riley R."/>
            <person name="Savchenko A."/>
            <person name="Shiryaev A."/>
            <person name="Soop K."/>
            <person name="Spirin V."/>
            <person name="Szebenyi C."/>
            <person name="Tomsovsky M."/>
            <person name="Tulloss R.E."/>
            <person name="Uehling J."/>
            <person name="Grigoriev I.V."/>
            <person name="Vagvolgyi C."/>
            <person name="Papp T."/>
            <person name="Martin F.M."/>
            <person name="Miettinen O."/>
            <person name="Hibbett D.S."/>
            <person name="Nagy L.G."/>
        </authorList>
    </citation>
    <scope>NUCLEOTIDE SEQUENCE [LARGE SCALE GENOMIC DNA]</scope>
    <source>
        <strain evidence="1 2">FP101781</strain>
    </source>
</reference>
<gene>
    <name evidence="1" type="ORF">FA13DRAFT_1741998</name>
</gene>
<accession>A0A4Y7SI61</accession>
<evidence type="ECO:0000313" key="1">
    <source>
        <dbReference type="EMBL" id="TEB21358.1"/>
    </source>
</evidence>
<protein>
    <submittedName>
        <fullName evidence="1">Uncharacterized protein</fullName>
    </submittedName>
</protein>
<dbReference type="EMBL" id="QPFP01000113">
    <property type="protein sequence ID" value="TEB21358.1"/>
    <property type="molecule type" value="Genomic_DNA"/>
</dbReference>
<dbReference type="AlphaFoldDB" id="A0A4Y7SI61"/>
<keyword evidence="2" id="KW-1185">Reference proteome</keyword>
<dbReference type="Proteomes" id="UP000298030">
    <property type="component" value="Unassembled WGS sequence"/>
</dbReference>
<evidence type="ECO:0000313" key="2">
    <source>
        <dbReference type="Proteomes" id="UP000298030"/>
    </source>
</evidence>
<comment type="caution">
    <text evidence="1">The sequence shown here is derived from an EMBL/GenBank/DDBJ whole genome shotgun (WGS) entry which is preliminary data.</text>
</comment>
<organism evidence="1 2">
    <name type="scientific">Coprinellus micaceus</name>
    <name type="common">Glistening ink-cap mushroom</name>
    <name type="synonym">Coprinus micaceus</name>
    <dbReference type="NCBI Taxonomy" id="71717"/>
    <lineage>
        <taxon>Eukaryota</taxon>
        <taxon>Fungi</taxon>
        <taxon>Dikarya</taxon>
        <taxon>Basidiomycota</taxon>
        <taxon>Agaricomycotina</taxon>
        <taxon>Agaricomycetes</taxon>
        <taxon>Agaricomycetidae</taxon>
        <taxon>Agaricales</taxon>
        <taxon>Agaricineae</taxon>
        <taxon>Psathyrellaceae</taxon>
        <taxon>Coprinellus</taxon>
    </lineage>
</organism>
<name>A0A4Y7SI61_COPMI</name>